<dbReference type="PANTHER" id="PTHR31384">
    <property type="entry name" value="AUXIN RESPONSE FACTOR 4-RELATED"/>
    <property type="match status" value="1"/>
</dbReference>
<dbReference type="Gene3D" id="2.30.30.1040">
    <property type="match status" value="1"/>
</dbReference>
<dbReference type="InterPro" id="IPR010525">
    <property type="entry name" value="ARF_dom"/>
</dbReference>
<dbReference type="GO" id="GO:0003677">
    <property type="term" value="F:DNA binding"/>
    <property type="evidence" value="ECO:0007669"/>
    <property type="project" value="InterPro"/>
</dbReference>
<evidence type="ECO:0000259" key="1">
    <source>
        <dbReference type="Pfam" id="PF06507"/>
    </source>
</evidence>
<name>A0A0A9CJZ6_ARUDO</name>
<evidence type="ECO:0000313" key="2">
    <source>
        <dbReference type="EMBL" id="JAD74783.1"/>
    </source>
</evidence>
<dbReference type="AlphaFoldDB" id="A0A0A9CJZ6"/>
<reference evidence="2" key="1">
    <citation type="submission" date="2014-09" db="EMBL/GenBank/DDBJ databases">
        <authorList>
            <person name="Magalhaes I.L.F."/>
            <person name="Oliveira U."/>
            <person name="Santos F.R."/>
            <person name="Vidigal T.H.D.A."/>
            <person name="Brescovit A.D."/>
            <person name="Santos A.J."/>
        </authorList>
    </citation>
    <scope>NUCLEOTIDE SEQUENCE</scope>
    <source>
        <tissue evidence="2">Shoot tissue taken approximately 20 cm above the soil surface</tissue>
    </source>
</reference>
<dbReference type="Pfam" id="PF06507">
    <property type="entry name" value="ARF_AD"/>
    <property type="match status" value="1"/>
</dbReference>
<accession>A0A0A9CJZ6</accession>
<dbReference type="EMBL" id="GBRH01223112">
    <property type="protein sequence ID" value="JAD74783.1"/>
    <property type="molecule type" value="Transcribed_RNA"/>
</dbReference>
<proteinExistence type="predicted"/>
<dbReference type="PANTHER" id="PTHR31384:SF182">
    <property type="entry name" value="AUXIN RESPONSE FACTOR 2"/>
    <property type="match status" value="1"/>
</dbReference>
<dbReference type="GO" id="GO:0006355">
    <property type="term" value="P:regulation of DNA-templated transcription"/>
    <property type="evidence" value="ECO:0007669"/>
    <property type="project" value="InterPro"/>
</dbReference>
<sequence length="97" mass="11581">MRRAAQLKSATPIPILHNQYSNHKNLGNVAQAVAMKTVFHIHYNPRLSQSEFIIPYWKFMRSLNKPFSIGMRFRMRYESEDASERRLTWCNSYIYLL</sequence>
<organism evidence="2">
    <name type="scientific">Arundo donax</name>
    <name type="common">Giant reed</name>
    <name type="synonym">Donax arundinaceus</name>
    <dbReference type="NCBI Taxonomy" id="35708"/>
    <lineage>
        <taxon>Eukaryota</taxon>
        <taxon>Viridiplantae</taxon>
        <taxon>Streptophyta</taxon>
        <taxon>Embryophyta</taxon>
        <taxon>Tracheophyta</taxon>
        <taxon>Spermatophyta</taxon>
        <taxon>Magnoliopsida</taxon>
        <taxon>Liliopsida</taxon>
        <taxon>Poales</taxon>
        <taxon>Poaceae</taxon>
        <taxon>PACMAD clade</taxon>
        <taxon>Arundinoideae</taxon>
        <taxon>Arundineae</taxon>
        <taxon>Arundo</taxon>
    </lineage>
</organism>
<reference evidence="2" key="2">
    <citation type="journal article" date="2015" name="Data Brief">
        <title>Shoot transcriptome of the giant reed, Arundo donax.</title>
        <authorList>
            <person name="Barrero R.A."/>
            <person name="Guerrero F.D."/>
            <person name="Moolhuijzen P."/>
            <person name="Goolsby J.A."/>
            <person name="Tidwell J."/>
            <person name="Bellgard S.E."/>
            <person name="Bellgard M.I."/>
        </authorList>
    </citation>
    <scope>NUCLEOTIDE SEQUENCE</scope>
    <source>
        <tissue evidence="2">Shoot tissue taken approximately 20 cm above the soil surface</tissue>
    </source>
</reference>
<dbReference type="GO" id="GO:0009725">
    <property type="term" value="P:response to hormone"/>
    <property type="evidence" value="ECO:0007669"/>
    <property type="project" value="InterPro"/>
</dbReference>
<feature type="domain" description="Auxin response factor" evidence="1">
    <location>
        <begin position="52"/>
        <end position="87"/>
    </location>
</feature>
<dbReference type="InterPro" id="IPR044835">
    <property type="entry name" value="ARF_plant"/>
</dbReference>
<dbReference type="GO" id="GO:0005634">
    <property type="term" value="C:nucleus"/>
    <property type="evidence" value="ECO:0007669"/>
    <property type="project" value="InterPro"/>
</dbReference>
<protein>
    <recommendedName>
        <fullName evidence="1">Auxin response factor domain-containing protein</fullName>
    </recommendedName>
</protein>